<organism evidence="2 3">
    <name type="scientific">Punica granatum</name>
    <name type="common">Pomegranate</name>
    <dbReference type="NCBI Taxonomy" id="22663"/>
    <lineage>
        <taxon>Eukaryota</taxon>
        <taxon>Viridiplantae</taxon>
        <taxon>Streptophyta</taxon>
        <taxon>Embryophyta</taxon>
        <taxon>Tracheophyta</taxon>
        <taxon>Spermatophyta</taxon>
        <taxon>Magnoliopsida</taxon>
        <taxon>eudicotyledons</taxon>
        <taxon>Gunneridae</taxon>
        <taxon>Pentapetalae</taxon>
        <taxon>rosids</taxon>
        <taxon>malvids</taxon>
        <taxon>Myrtales</taxon>
        <taxon>Lythraceae</taxon>
        <taxon>Punica</taxon>
    </lineage>
</organism>
<gene>
    <name evidence="2" type="ORF">CRG98_015584</name>
</gene>
<protein>
    <recommendedName>
        <fullName evidence="1">Tf2-1-like SH3-like domain-containing protein</fullName>
    </recommendedName>
</protein>
<dbReference type="STRING" id="22663.A0A2I0K668"/>
<proteinExistence type="predicted"/>
<sequence length="126" mass="14594">MKAAANKHRRDEEFQFGDWVYLKLQPYRQHSVFKRANQKLTSRYFGPFQVIARVRVAAYQLDLSDYAKIHPVFHVSLLRIRVGKRQAVQPTLPPYASDGLPDLAPVDVRDYRWVAHNGGCTREALV</sequence>
<evidence type="ECO:0000259" key="1">
    <source>
        <dbReference type="Pfam" id="PF24626"/>
    </source>
</evidence>
<dbReference type="AlphaFoldDB" id="A0A2I0K668"/>
<evidence type="ECO:0000313" key="3">
    <source>
        <dbReference type="Proteomes" id="UP000233551"/>
    </source>
</evidence>
<dbReference type="PANTHER" id="PTHR46148:SF52">
    <property type="entry name" value="OS04G0603800 PROTEIN"/>
    <property type="match status" value="1"/>
</dbReference>
<evidence type="ECO:0000313" key="2">
    <source>
        <dbReference type="EMBL" id="PKI64052.1"/>
    </source>
</evidence>
<dbReference type="Pfam" id="PF24626">
    <property type="entry name" value="SH3_Tf2-1"/>
    <property type="match status" value="1"/>
</dbReference>
<feature type="domain" description="Tf2-1-like SH3-like" evidence="1">
    <location>
        <begin position="17"/>
        <end position="79"/>
    </location>
</feature>
<dbReference type="EMBL" id="PGOL01000855">
    <property type="protein sequence ID" value="PKI64052.1"/>
    <property type="molecule type" value="Genomic_DNA"/>
</dbReference>
<name>A0A2I0K668_PUNGR</name>
<accession>A0A2I0K668</accession>
<dbReference type="PANTHER" id="PTHR46148">
    <property type="entry name" value="CHROMO DOMAIN-CONTAINING PROTEIN"/>
    <property type="match status" value="1"/>
</dbReference>
<dbReference type="InterPro" id="IPR056924">
    <property type="entry name" value="SH3_Tf2-1"/>
</dbReference>
<comment type="caution">
    <text evidence="2">The sequence shown here is derived from an EMBL/GenBank/DDBJ whole genome shotgun (WGS) entry which is preliminary data.</text>
</comment>
<reference evidence="2 3" key="1">
    <citation type="submission" date="2017-11" db="EMBL/GenBank/DDBJ databases">
        <title>De-novo sequencing of pomegranate (Punica granatum L.) genome.</title>
        <authorList>
            <person name="Akparov Z."/>
            <person name="Amiraslanov A."/>
            <person name="Hajiyeva S."/>
            <person name="Abbasov M."/>
            <person name="Kaur K."/>
            <person name="Hamwieh A."/>
            <person name="Solovyev V."/>
            <person name="Salamov A."/>
            <person name="Braich B."/>
            <person name="Kosarev P."/>
            <person name="Mahmoud A."/>
            <person name="Hajiyev E."/>
            <person name="Babayeva S."/>
            <person name="Izzatullayeva V."/>
            <person name="Mammadov A."/>
            <person name="Mammadov A."/>
            <person name="Sharifova S."/>
            <person name="Ojaghi J."/>
            <person name="Eynullazada K."/>
            <person name="Bayramov B."/>
            <person name="Abdulazimova A."/>
            <person name="Shahmuradov I."/>
        </authorList>
    </citation>
    <scope>NUCLEOTIDE SEQUENCE [LARGE SCALE GENOMIC DNA]</scope>
    <source>
        <strain evidence="3">cv. AG2017</strain>
        <tissue evidence="2">Leaf</tissue>
    </source>
</reference>
<keyword evidence="3" id="KW-1185">Reference proteome</keyword>
<dbReference type="Proteomes" id="UP000233551">
    <property type="component" value="Unassembled WGS sequence"/>
</dbReference>